<sequence length="302" mass="31978">MATLKDWIAGIRVPTLPVSAAPVVAGTGIAVWAGSVHWGKALLCLAVALTLHIGENLSNDYSDGARGTDAERVGPESLIMNGKASPRAVLTAAIVFYAIGSALGIWLVSMTGQWWLLIPGILALLAAWFYAGGPHPYGYIGLGEVAVFLFFGLLATAGTVYVQVGGVPASGWIAAVCMGLLACALFVVDSIRDIPTDKVAGKRTIAVRIGGRRARNVYLLMFVAAFIGAIALSWFLRPFVWLFIFYVPSLVLCLRLARDVCGIGRPPADEEGLVPARQNTALAEILFGLAIFASYAVAYLLL</sequence>
<keyword evidence="2 8" id="KW-0474">Menaquinone biosynthesis</keyword>
<feature type="transmembrane region" description="Helical" evidence="8">
    <location>
        <begin position="240"/>
        <end position="257"/>
    </location>
</feature>
<keyword evidence="7 8" id="KW-0472">Membrane</keyword>
<dbReference type="InterPro" id="IPR000537">
    <property type="entry name" value="UbiA_prenyltransferase"/>
</dbReference>
<dbReference type="EMBL" id="JAWNFU010000001">
    <property type="protein sequence ID" value="MDY5152824.1"/>
    <property type="molecule type" value="Genomic_DNA"/>
</dbReference>
<dbReference type="NCBIfam" id="TIGR00751">
    <property type="entry name" value="menA"/>
    <property type="match status" value="1"/>
</dbReference>
<dbReference type="CDD" id="cd13962">
    <property type="entry name" value="PT_UbiA_UBIAD1"/>
    <property type="match status" value="1"/>
</dbReference>
<dbReference type="EMBL" id="FNAU01000009">
    <property type="protein sequence ID" value="SDE45385.1"/>
    <property type="molecule type" value="Genomic_DNA"/>
</dbReference>
<dbReference type="PIRSF" id="PIRSF005355">
    <property type="entry name" value="UBIAD1"/>
    <property type="match status" value="1"/>
</dbReference>
<reference evidence="11" key="1">
    <citation type="submission" date="2016-10" db="EMBL/GenBank/DDBJ databases">
        <authorList>
            <person name="de Groot N.N."/>
        </authorList>
    </citation>
    <scope>NUCLEOTIDE SEQUENCE [LARGE SCALE GENOMIC DNA]</scope>
    <source>
        <strain evidence="11">DSM 20639</strain>
    </source>
</reference>
<evidence type="ECO:0000313" key="12">
    <source>
        <dbReference type="Proteomes" id="UP000182744"/>
    </source>
</evidence>
<keyword evidence="3 8" id="KW-1003">Cell membrane</keyword>
<evidence type="ECO:0000256" key="3">
    <source>
        <dbReference type="ARBA" id="ARBA00022475"/>
    </source>
</evidence>
<evidence type="ECO:0000256" key="2">
    <source>
        <dbReference type="ARBA" id="ARBA00022428"/>
    </source>
</evidence>
<dbReference type="HAMAP" id="MF_01937">
    <property type="entry name" value="MenA_1"/>
    <property type="match status" value="1"/>
</dbReference>
<dbReference type="InterPro" id="IPR044878">
    <property type="entry name" value="UbiA_sf"/>
</dbReference>
<comment type="pathway">
    <text evidence="8">Quinol/quinone metabolism; menaquinone biosynthesis; menaquinol from 1,4-dihydroxy-2-naphthoate: step 1/2.</text>
</comment>
<dbReference type="GO" id="GO:0042371">
    <property type="term" value="P:vitamin K biosynthetic process"/>
    <property type="evidence" value="ECO:0007669"/>
    <property type="project" value="TreeGrafter"/>
</dbReference>
<accession>A0A1G7D3T0</accession>
<evidence type="ECO:0000256" key="1">
    <source>
        <dbReference type="ARBA" id="ARBA00004141"/>
    </source>
</evidence>
<dbReference type="NCBIfam" id="NF004751">
    <property type="entry name" value="PRK06080.1-3"/>
    <property type="match status" value="1"/>
</dbReference>
<evidence type="ECO:0000256" key="5">
    <source>
        <dbReference type="ARBA" id="ARBA00022692"/>
    </source>
</evidence>
<dbReference type="InterPro" id="IPR026046">
    <property type="entry name" value="UBIAD1"/>
</dbReference>
<evidence type="ECO:0000256" key="7">
    <source>
        <dbReference type="ARBA" id="ARBA00023136"/>
    </source>
</evidence>
<reference evidence="12" key="2">
    <citation type="submission" date="2016-10" db="EMBL/GenBank/DDBJ databases">
        <authorList>
            <person name="Varghese N."/>
        </authorList>
    </citation>
    <scope>NUCLEOTIDE SEQUENCE [LARGE SCALE GENOMIC DNA]</scope>
    <source>
        <strain evidence="12">DSM 20639</strain>
    </source>
</reference>
<gene>
    <name evidence="8" type="primary">menA</name>
    <name evidence="10" type="ORF">R6G71_01985</name>
    <name evidence="11" type="ORF">SAMN05421878_10974</name>
</gene>
<evidence type="ECO:0000256" key="4">
    <source>
        <dbReference type="ARBA" id="ARBA00022679"/>
    </source>
</evidence>
<keyword evidence="4 8" id="KW-0808">Transferase</keyword>
<evidence type="ECO:0000256" key="8">
    <source>
        <dbReference type="HAMAP-Rule" id="MF_01937"/>
    </source>
</evidence>
<feature type="transmembrane region" description="Helical" evidence="8">
    <location>
        <begin position="88"/>
        <end position="108"/>
    </location>
</feature>
<feature type="transmembrane region" description="Helical" evidence="8">
    <location>
        <begin position="170"/>
        <end position="188"/>
    </location>
</feature>
<evidence type="ECO:0000256" key="6">
    <source>
        <dbReference type="ARBA" id="ARBA00022989"/>
    </source>
</evidence>
<comment type="subcellular location">
    <subcellularLocation>
        <location evidence="8">Cell membrane</location>
        <topology evidence="8">Multi-pass membrane protein</topology>
    </subcellularLocation>
    <subcellularLocation>
        <location evidence="1">Membrane</location>
        <topology evidence="1">Multi-pass membrane protein</topology>
    </subcellularLocation>
</comment>
<evidence type="ECO:0000313" key="11">
    <source>
        <dbReference type="EMBL" id="SDE45385.1"/>
    </source>
</evidence>
<dbReference type="PANTHER" id="PTHR13929:SF0">
    <property type="entry name" value="UBIA PRENYLTRANSFERASE DOMAIN-CONTAINING PROTEIN 1"/>
    <property type="match status" value="1"/>
</dbReference>
<keyword evidence="12" id="KW-1185">Reference proteome</keyword>
<dbReference type="GO" id="GO:0009234">
    <property type="term" value="P:menaquinone biosynthetic process"/>
    <property type="evidence" value="ECO:0007669"/>
    <property type="project" value="UniProtKB-UniRule"/>
</dbReference>
<feature type="transmembrane region" description="Helical" evidence="8">
    <location>
        <begin position="114"/>
        <end position="133"/>
    </location>
</feature>
<proteinExistence type="inferred from homology"/>
<dbReference type="EC" id="2.5.1.74" evidence="8 9"/>
<dbReference type="Proteomes" id="UP001273799">
    <property type="component" value="Unassembled WGS sequence"/>
</dbReference>
<dbReference type="RefSeq" id="WP_065419440.1">
    <property type="nucleotide sequence ID" value="NZ_FNAU01000009.1"/>
</dbReference>
<dbReference type="Pfam" id="PF01040">
    <property type="entry name" value="UbiA"/>
    <property type="match status" value="1"/>
</dbReference>
<dbReference type="InterPro" id="IPR004657">
    <property type="entry name" value="MenA"/>
</dbReference>
<dbReference type="GO" id="GO:0046428">
    <property type="term" value="F:1,4-dihydroxy-2-naphthoate polyprenyltransferase activity"/>
    <property type="evidence" value="ECO:0007669"/>
    <property type="project" value="UniProtKB-UniRule"/>
</dbReference>
<dbReference type="UniPathway" id="UPA00079">
    <property type="reaction ID" value="UER00168"/>
</dbReference>
<protein>
    <recommendedName>
        <fullName evidence="8 9">1,4-dihydroxy-2-naphthoate octaprenyltransferase</fullName>
        <shortName evidence="8">DHNA-octaprenyltransferase</shortName>
        <ecNumber evidence="8 9">2.5.1.74</ecNumber>
    </recommendedName>
</protein>
<name>A0A1G7D3T0_9ACTO</name>
<feature type="transmembrane region" description="Helical" evidence="8">
    <location>
        <begin position="281"/>
        <end position="301"/>
    </location>
</feature>
<dbReference type="Gene3D" id="1.10.357.140">
    <property type="entry name" value="UbiA prenyltransferase"/>
    <property type="match status" value="1"/>
</dbReference>
<dbReference type="GO" id="GO:0005886">
    <property type="term" value="C:plasma membrane"/>
    <property type="evidence" value="ECO:0007669"/>
    <property type="project" value="UniProtKB-SubCell"/>
</dbReference>
<evidence type="ECO:0000256" key="9">
    <source>
        <dbReference type="NCBIfam" id="TIGR00751"/>
    </source>
</evidence>
<feature type="transmembrane region" description="Helical" evidence="8">
    <location>
        <begin position="145"/>
        <end position="164"/>
    </location>
</feature>
<reference evidence="10" key="3">
    <citation type="submission" date="2023-10" db="EMBL/GenBank/DDBJ databases">
        <title>Whole Genome based description of the genera Actinobaculum and Actinotignum reveals a complex phylogenetic relationship within the species included in the genus Actinotignum.</title>
        <authorList>
            <person name="Jensen C.S."/>
            <person name="Dargis R."/>
            <person name="Kemp M."/>
            <person name="Christensen J.J."/>
        </authorList>
    </citation>
    <scope>NUCLEOTIDE SEQUENCE</scope>
    <source>
        <strain evidence="10">Actinobaculum_suis_CCUG19206T</strain>
    </source>
</reference>
<comment type="similarity">
    <text evidence="8">Belongs to the MenA family. Type 1 subfamily.</text>
</comment>
<dbReference type="Proteomes" id="UP000182744">
    <property type="component" value="Unassembled WGS sequence"/>
</dbReference>
<keyword evidence="6 8" id="KW-1133">Transmembrane helix</keyword>
<feature type="transmembrane region" description="Helical" evidence="8">
    <location>
        <begin position="217"/>
        <end position="234"/>
    </location>
</feature>
<evidence type="ECO:0000313" key="10">
    <source>
        <dbReference type="EMBL" id="MDY5152824.1"/>
    </source>
</evidence>
<organism evidence="11 12">
    <name type="scientific">Actinobaculum suis</name>
    <dbReference type="NCBI Taxonomy" id="1657"/>
    <lineage>
        <taxon>Bacteria</taxon>
        <taxon>Bacillati</taxon>
        <taxon>Actinomycetota</taxon>
        <taxon>Actinomycetes</taxon>
        <taxon>Actinomycetales</taxon>
        <taxon>Actinomycetaceae</taxon>
        <taxon>Actinobaculum</taxon>
    </lineage>
</organism>
<comment type="function">
    <text evidence="8">Conversion of 1,4-dihydroxy-2-naphthoate (DHNA) to demethylmenaquinone (DMK).</text>
</comment>
<comment type="catalytic activity">
    <reaction evidence="8">
        <text>an all-trans-polyprenyl diphosphate + 1,4-dihydroxy-2-naphthoate + H(+) = a 2-demethylmenaquinol + CO2 + diphosphate</text>
        <dbReference type="Rhea" id="RHEA:26478"/>
        <dbReference type="Rhea" id="RHEA-COMP:9563"/>
        <dbReference type="Rhea" id="RHEA-COMP:9564"/>
        <dbReference type="ChEBI" id="CHEBI:11173"/>
        <dbReference type="ChEBI" id="CHEBI:15378"/>
        <dbReference type="ChEBI" id="CHEBI:16526"/>
        <dbReference type="ChEBI" id="CHEBI:33019"/>
        <dbReference type="ChEBI" id="CHEBI:55437"/>
        <dbReference type="ChEBI" id="CHEBI:58914"/>
        <dbReference type="EC" id="2.5.1.74"/>
    </reaction>
</comment>
<dbReference type="AlphaFoldDB" id="A0A1G7D3T0"/>
<dbReference type="PANTHER" id="PTHR13929">
    <property type="entry name" value="1,4-DIHYDROXY-2-NAPHTHOATE OCTAPRENYLTRANSFERASE"/>
    <property type="match status" value="1"/>
</dbReference>
<keyword evidence="5 8" id="KW-0812">Transmembrane</keyword>